<proteinExistence type="predicted"/>
<dbReference type="AlphaFoldDB" id="A0A291QB48"/>
<dbReference type="RefSeq" id="WP_098243308.1">
    <property type="nucleotide sequence ID" value="NZ_CP022685.1"/>
</dbReference>
<dbReference type="Proteomes" id="UP000221011">
    <property type="component" value="Chromosome"/>
</dbReference>
<evidence type="ECO:0008006" key="4">
    <source>
        <dbReference type="Google" id="ProtNLM"/>
    </source>
</evidence>
<feature type="chain" id="PRO_5038624100" description="Secreted protein" evidence="1">
    <location>
        <begin position="26"/>
        <end position="88"/>
    </location>
</feature>
<organism evidence="2 3">
    <name type="scientific">Streptomyces formicae</name>
    <dbReference type="NCBI Taxonomy" id="1616117"/>
    <lineage>
        <taxon>Bacteria</taxon>
        <taxon>Bacillati</taxon>
        <taxon>Actinomycetota</taxon>
        <taxon>Actinomycetes</taxon>
        <taxon>Kitasatosporales</taxon>
        <taxon>Streptomycetaceae</taxon>
        <taxon>Streptomyces</taxon>
    </lineage>
</organism>
<evidence type="ECO:0000313" key="3">
    <source>
        <dbReference type="Proteomes" id="UP000221011"/>
    </source>
</evidence>
<gene>
    <name evidence="2" type="ORF">KY5_3667c</name>
</gene>
<protein>
    <recommendedName>
        <fullName evidence="4">Secreted protein</fullName>
    </recommendedName>
</protein>
<accession>A0A291QB48</accession>
<name>A0A291QB48_9ACTN</name>
<feature type="signal peptide" evidence="1">
    <location>
        <begin position="1"/>
        <end position="25"/>
    </location>
</feature>
<dbReference type="EMBL" id="CP022685">
    <property type="protein sequence ID" value="ATL28685.1"/>
    <property type="molecule type" value="Genomic_DNA"/>
</dbReference>
<evidence type="ECO:0000256" key="1">
    <source>
        <dbReference type="SAM" id="SignalP"/>
    </source>
</evidence>
<sequence>MFMRNRASRCAAVAVLAAAGFLATAGTSAVAVTSTPSSSSQRVQGVYGPYAIYESCWVAGNNGQQAGQWQSFFCSQNGTDQWWLFTTP</sequence>
<reference evidence="2 3" key="1">
    <citation type="submission" date="2017-08" db="EMBL/GenBank/DDBJ databases">
        <title>Complete Genome Sequence of Streptomyces formicae KY5, the formicamycin producer.</title>
        <authorList>
            <person name="Holmes N.A."/>
            <person name="Devine R."/>
            <person name="Qin Z."/>
            <person name="Seipke R.F."/>
            <person name="Wilkinson B."/>
            <person name="Hutchings M.I."/>
        </authorList>
    </citation>
    <scope>NUCLEOTIDE SEQUENCE [LARGE SCALE GENOMIC DNA]</scope>
    <source>
        <strain evidence="2 3">KY5</strain>
    </source>
</reference>
<dbReference type="KEGG" id="sfk:KY5_3667c"/>
<keyword evidence="3" id="KW-1185">Reference proteome</keyword>
<keyword evidence="1" id="KW-0732">Signal</keyword>
<evidence type="ECO:0000313" key="2">
    <source>
        <dbReference type="EMBL" id="ATL28685.1"/>
    </source>
</evidence>